<dbReference type="Proteomes" id="UP000249526">
    <property type="component" value="Unassembled WGS sequence"/>
</dbReference>
<protein>
    <submittedName>
        <fullName evidence="1">Uncharacterized protein</fullName>
    </submittedName>
</protein>
<reference evidence="1 2" key="1">
    <citation type="submission" date="2018-02" db="EMBL/GenBank/DDBJ databases">
        <title>The genomes of Aspergillus section Nigri reveals drivers in fungal speciation.</title>
        <authorList>
            <consortium name="DOE Joint Genome Institute"/>
            <person name="Vesth T.C."/>
            <person name="Nybo J."/>
            <person name="Theobald S."/>
            <person name="Brandl J."/>
            <person name="Frisvad J.C."/>
            <person name="Nielsen K.F."/>
            <person name="Lyhne E.K."/>
            <person name="Kogle M.E."/>
            <person name="Kuo A."/>
            <person name="Riley R."/>
            <person name="Clum A."/>
            <person name="Nolan M."/>
            <person name="Lipzen A."/>
            <person name="Salamov A."/>
            <person name="Henrissat B."/>
            <person name="Wiebenga A."/>
            <person name="De vries R.P."/>
            <person name="Grigoriev I.V."/>
            <person name="Mortensen U.H."/>
            <person name="Andersen M.R."/>
            <person name="Baker S.E."/>
        </authorList>
    </citation>
    <scope>NUCLEOTIDE SEQUENCE [LARGE SCALE GENOMIC DNA]</scope>
    <source>
        <strain evidence="1 2">CBS 112811</strain>
    </source>
</reference>
<keyword evidence="2" id="KW-1185">Reference proteome</keyword>
<accession>A0A8G1R3A6</accession>
<name>A0A8G1R3A6_9EURO</name>
<dbReference type="AlphaFoldDB" id="A0A8G1R3A6"/>
<dbReference type="RefSeq" id="XP_025516720.1">
    <property type="nucleotide sequence ID" value="XM_025658647.1"/>
</dbReference>
<gene>
    <name evidence="1" type="ORF">BO85DRAFT_437933</name>
</gene>
<evidence type="ECO:0000313" key="1">
    <source>
        <dbReference type="EMBL" id="RAH58798.1"/>
    </source>
</evidence>
<dbReference type="GeneID" id="37162049"/>
<organism evidence="1 2">
    <name type="scientific">Aspergillus piperis CBS 112811</name>
    <dbReference type="NCBI Taxonomy" id="1448313"/>
    <lineage>
        <taxon>Eukaryota</taxon>
        <taxon>Fungi</taxon>
        <taxon>Dikarya</taxon>
        <taxon>Ascomycota</taxon>
        <taxon>Pezizomycotina</taxon>
        <taxon>Eurotiomycetes</taxon>
        <taxon>Eurotiomycetidae</taxon>
        <taxon>Eurotiales</taxon>
        <taxon>Aspergillaceae</taxon>
        <taxon>Aspergillus</taxon>
        <taxon>Aspergillus subgen. Circumdati</taxon>
    </lineage>
</organism>
<proteinExistence type="predicted"/>
<sequence length="215" mass="24492">MNERQANTRRLNALPLEKILEELQFWVSGDGITPREMMEPNRRTFSTCWHGPQGKAFLLDQVILWGTEGPGMYTFTPGHQPQVMKPPYLAVAIYHPRYGNFQHWALHLHSDTEDLIFEVDGEHPSFQKMVSNGLPSDNLGFIESIFVCQIGSPDTPTVKDVVDATPVDNETLEWDCQDYVLEILEGCEKEAVLEDEDADYAEAMEILRSRRGPIL</sequence>
<evidence type="ECO:0000313" key="2">
    <source>
        <dbReference type="Proteomes" id="UP000249526"/>
    </source>
</evidence>
<dbReference type="EMBL" id="KZ825060">
    <property type="protein sequence ID" value="RAH58798.1"/>
    <property type="molecule type" value="Genomic_DNA"/>
</dbReference>